<keyword evidence="2" id="KW-0614">Plasmid</keyword>
<evidence type="ECO:0000313" key="2">
    <source>
        <dbReference type="EMBL" id="ARD70636.1"/>
    </source>
</evidence>
<organism evidence="2">
    <name type="scientific">Pseudomonas aeruginosa</name>
    <dbReference type="NCBI Taxonomy" id="287"/>
    <lineage>
        <taxon>Bacteria</taxon>
        <taxon>Pseudomonadati</taxon>
        <taxon>Pseudomonadota</taxon>
        <taxon>Gammaproteobacteria</taxon>
        <taxon>Pseudomonadales</taxon>
        <taxon>Pseudomonadaceae</taxon>
        <taxon>Pseudomonas</taxon>
    </lineage>
</organism>
<protein>
    <submittedName>
        <fullName evidence="2">Uncharacterized protein</fullName>
    </submittedName>
</protein>
<accession>A0A1V0M6W2</accession>
<proteinExistence type="predicted"/>
<geneLocation type="plasmid" evidence="2">
    <name>pJB37</name>
</geneLocation>
<feature type="region of interest" description="Disordered" evidence="1">
    <location>
        <begin position="1"/>
        <end position="22"/>
    </location>
</feature>
<evidence type="ECO:0000256" key="1">
    <source>
        <dbReference type="SAM" id="MobiDB-lite"/>
    </source>
</evidence>
<dbReference type="AlphaFoldDB" id="A0A1V0M6W2"/>
<name>A0A1V0M6W2_PSEAI</name>
<dbReference type="EMBL" id="KY494864">
    <property type="protein sequence ID" value="ARD70636.1"/>
    <property type="molecule type" value="Genomic_DNA"/>
</dbReference>
<reference evidence="2" key="1">
    <citation type="submission" date="2017-01" db="EMBL/GenBank/DDBJ databases">
        <title>Complete nucleotide sequence of an IncP-2 blaVIM-2-harboring megaplasmid from Pseudomonas aeruginosa.</title>
        <authorList>
            <person name="Botelho J."/>
            <person name="Grosso F."/>
            <person name="Mabrouk A."/>
            <person name="Peixe L."/>
        </authorList>
    </citation>
    <scope>NUCLEOTIDE SEQUENCE</scope>
    <source>
        <strain evidence="2">FFUP_PS_37</strain>
        <plasmid evidence="2">pJB37</plasmid>
    </source>
</reference>
<sequence>MGSDRGQRYRAKTANPSQVDGADSLLMSDCRDMPGTGLHFRKTAGSIAMLTQHLTVAQSKYLFIGKDCMAYRCTDGLNPQDLERHELRPLVVATLSVEGLGIYWQRLYFGDEPIPLESFLYLAWTEFHTLGGMPGHLLVESELLDDYPLRRVLGQMDKEKVIKKVAIGHGHPFGSTRRQSQNLVKHSMVSLEELTEHRLESQEAVLARLNQGLEGYHRVWENSPRPGHAEDAFQNHRLRPVHLPHWPQHLVGLDIADWMKRQARSVPPMAPHEELKIKYQTGWMVSVTKKPVATEMLREAFRTVMMTGDREPAGLYDIEDLLWFRSVVRGLPFPPQELFGSALEPGKWPPFLNGSLAINGATADRLESLLERSMERKGLVLFPESEDAFCDSLNLLGGGGDERCCAELVGGPYHGSFRVFALDDDVWLNILAIPRGSPADTPDLSECLHQTLGEIDIGPPGLAAINFWLENLIQGHSWNQSLLLLGMVEVMLSTIALWREADRPADCR</sequence>